<sequence length="458" mass="49212">MNKNRNIPQVAKLLELPEVKALVQTHSREAVVRAIRPYLQELRMADAVPPTNEIAAHLAAVLHSLSTIGLRRVINATGILVHTNLGRAVLGSGVLEAIQGSLSGYCDLEYDLATGNRGKRAVHVEAKVNHLAGCEASLAVNNNAAALMLAINTFALGKEVVVSRGELVEIGGSFRLPEIIERAGGTLREVGTTNKTKPNDYARAITKKTGIVLKIHTSNYRISGFTQEVGIRELIAIGQKMRVPVLHDAGSGLFVDSKAWRFENEPDPRESVRLGAALVCMSGDKLLGGPQAGIVLGKKKYIDAMKRNPMMRALRMGKLDLVALEAALIPFINPTGVFQAPLFTSYALSDPEVKRRAGALMRKIQQANPALQTSVVSAPASVGGGSQPGAEIPSYAVLVRHPALSPRQLAEKARSHTLPIIGDFIKGAFALNVRSLLKGEEREIAEWVRGLIPPNPPC</sequence>
<dbReference type="InterPro" id="IPR018319">
    <property type="entry name" value="SelA-like"/>
</dbReference>
<comment type="caution">
    <text evidence="11">The sequence shown here is derived from an EMBL/GenBank/DDBJ whole genome shotgun (WGS) entry which is preliminary data.</text>
</comment>
<feature type="modified residue" description="N6-(pyridoxal phosphate)lysine" evidence="8 9">
    <location>
        <position position="285"/>
    </location>
</feature>
<evidence type="ECO:0000256" key="2">
    <source>
        <dbReference type="ARBA" id="ARBA00022490"/>
    </source>
</evidence>
<evidence type="ECO:0000256" key="1">
    <source>
        <dbReference type="ARBA" id="ARBA00001933"/>
    </source>
</evidence>
<feature type="domain" description="L-seryl-tRNA selenium transferase N-terminal" evidence="10">
    <location>
        <begin position="5"/>
        <end position="43"/>
    </location>
</feature>
<dbReference type="EMBL" id="MFYX01000102">
    <property type="protein sequence ID" value="OGK02774.1"/>
    <property type="molecule type" value="Genomic_DNA"/>
</dbReference>
<dbReference type="SUPFAM" id="SSF53383">
    <property type="entry name" value="PLP-dependent transferases"/>
    <property type="match status" value="1"/>
</dbReference>
<dbReference type="GO" id="GO:0004125">
    <property type="term" value="F:L-seryl-tRNA(Sec) selenium transferase activity"/>
    <property type="evidence" value="ECO:0007669"/>
    <property type="project" value="UniProtKB-UniRule"/>
</dbReference>
<dbReference type="GO" id="GO:0001717">
    <property type="term" value="P:conversion of seryl-tRNAsec to selenocys-tRNAsec"/>
    <property type="evidence" value="ECO:0007669"/>
    <property type="project" value="UniProtKB-UniRule"/>
</dbReference>
<comment type="similarity">
    <text evidence="7 8">Belongs to the SelA family.</text>
</comment>
<dbReference type="PANTHER" id="PTHR32328">
    <property type="entry name" value="L-SERYL-TRNA(SEC) SELENIUM TRANSFERASE"/>
    <property type="match status" value="1"/>
</dbReference>
<evidence type="ECO:0000256" key="3">
    <source>
        <dbReference type="ARBA" id="ARBA00022679"/>
    </source>
</evidence>
<dbReference type="EC" id="2.9.1.1" evidence="8"/>
<keyword evidence="5 8" id="KW-0648">Protein biosynthesis</keyword>
<gene>
    <name evidence="8" type="primary">selA</name>
    <name evidence="11" type="ORF">A2519_07480</name>
</gene>
<keyword evidence="3 8" id="KW-0808">Transferase</keyword>
<comment type="function">
    <text evidence="8">Converts seryl-tRNA(Sec) to selenocysteinyl-tRNA(Sec) required for selenoprotein biosynthesis.</text>
</comment>
<dbReference type="InterPro" id="IPR025862">
    <property type="entry name" value="SelA_trans_N_dom"/>
</dbReference>
<evidence type="ECO:0000256" key="5">
    <source>
        <dbReference type="ARBA" id="ARBA00022917"/>
    </source>
</evidence>
<dbReference type="Gene3D" id="3.90.1150.180">
    <property type="match status" value="1"/>
</dbReference>
<reference evidence="11 12" key="1">
    <citation type="journal article" date="2016" name="Nat. Commun.">
        <title>Thousands of microbial genomes shed light on interconnected biogeochemical processes in an aquifer system.</title>
        <authorList>
            <person name="Anantharaman K."/>
            <person name="Brown C.T."/>
            <person name="Hug L.A."/>
            <person name="Sharon I."/>
            <person name="Castelle C.J."/>
            <person name="Probst A.J."/>
            <person name="Thomas B.C."/>
            <person name="Singh A."/>
            <person name="Wilkins M.J."/>
            <person name="Karaoz U."/>
            <person name="Brodie E.L."/>
            <person name="Williams K.H."/>
            <person name="Hubbard S.S."/>
            <person name="Banfield J.F."/>
        </authorList>
    </citation>
    <scope>NUCLEOTIDE SEQUENCE [LARGE SCALE GENOMIC DNA]</scope>
</reference>
<keyword evidence="4 8" id="KW-0663">Pyridoxal phosphate</keyword>
<dbReference type="HAMAP" id="MF_00423">
    <property type="entry name" value="SelA"/>
    <property type="match status" value="1"/>
</dbReference>
<name>A0A1F7F7X9_UNCRA</name>
<comment type="cofactor">
    <cofactor evidence="1 8 9">
        <name>pyridoxal 5'-phosphate</name>
        <dbReference type="ChEBI" id="CHEBI:597326"/>
    </cofactor>
</comment>
<evidence type="ECO:0000256" key="8">
    <source>
        <dbReference type="HAMAP-Rule" id="MF_00423"/>
    </source>
</evidence>
<evidence type="ECO:0000256" key="9">
    <source>
        <dbReference type="PIRSR" id="PIRSR618319-50"/>
    </source>
</evidence>
<comment type="pathway">
    <text evidence="8">Aminoacyl-tRNA biosynthesis; selenocysteinyl-tRNA(Sec) biosynthesis; selenocysteinyl-tRNA(Sec) from L-seryl-tRNA(Sec) (bacterial route): step 1/1.</text>
</comment>
<evidence type="ECO:0000259" key="10">
    <source>
        <dbReference type="Pfam" id="PF12390"/>
    </source>
</evidence>
<proteinExistence type="inferred from homology"/>
<dbReference type="NCBIfam" id="TIGR00474">
    <property type="entry name" value="selA"/>
    <property type="match status" value="1"/>
</dbReference>
<evidence type="ECO:0000256" key="6">
    <source>
        <dbReference type="ARBA" id="ARBA00023266"/>
    </source>
</evidence>
<dbReference type="GO" id="GO:0005737">
    <property type="term" value="C:cytoplasm"/>
    <property type="evidence" value="ECO:0007669"/>
    <property type="project" value="UniProtKB-SubCell"/>
</dbReference>
<dbReference type="AlphaFoldDB" id="A0A1F7F7X9"/>
<dbReference type="InterPro" id="IPR015424">
    <property type="entry name" value="PyrdxlP-dep_Trfase"/>
</dbReference>
<keyword evidence="2 8" id="KW-0963">Cytoplasm</keyword>
<dbReference type="InterPro" id="IPR004534">
    <property type="entry name" value="SelA_trans"/>
</dbReference>
<organism evidence="11 12">
    <name type="scientific">Candidatus Raymondbacteria bacterium RIFOXYD12_FULL_49_13</name>
    <dbReference type="NCBI Taxonomy" id="1817890"/>
    <lineage>
        <taxon>Bacteria</taxon>
        <taxon>Raymondiibacteriota</taxon>
    </lineage>
</organism>
<dbReference type="Pfam" id="PF03841">
    <property type="entry name" value="SelA"/>
    <property type="match status" value="1"/>
</dbReference>
<dbReference type="InterPro" id="IPR015421">
    <property type="entry name" value="PyrdxlP-dep_Trfase_major"/>
</dbReference>
<accession>A0A1F7F7X9</accession>
<evidence type="ECO:0000256" key="4">
    <source>
        <dbReference type="ARBA" id="ARBA00022898"/>
    </source>
</evidence>
<evidence type="ECO:0000313" key="11">
    <source>
        <dbReference type="EMBL" id="OGK02774.1"/>
    </source>
</evidence>
<dbReference type="Pfam" id="PF12390">
    <property type="entry name" value="Se-cys_synth_N"/>
    <property type="match status" value="1"/>
</dbReference>
<protein>
    <recommendedName>
        <fullName evidence="8">L-seryl-tRNA(Sec) selenium transferase</fullName>
        <ecNumber evidence="8">2.9.1.1</ecNumber>
    </recommendedName>
    <alternativeName>
        <fullName evidence="8">Selenocysteine synthase</fullName>
        <shortName evidence="8">Sec synthase</shortName>
    </alternativeName>
    <alternativeName>
        <fullName evidence="8">Selenocysteinyl-tRNA(Sec) synthase</fullName>
    </alternativeName>
</protein>
<dbReference type="UniPathway" id="UPA00906">
    <property type="reaction ID" value="UER00896"/>
</dbReference>
<dbReference type="Proteomes" id="UP000179243">
    <property type="component" value="Unassembled WGS sequence"/>
</dbReference>
<comment type="catalytic activity">
    <reaction evidence="8">
        <text>L-seryl-tRNA(Sec) + selenophosphate + H(+) = L-selenocysteinyl-tRNA(Sec) + phosphate</text>
        <dbReference type="Rhea" id="RHEA:22728"/>
        <dbReference type="Rhea" id="RHEA-COMP:9742"/>
        <dbReference type="Rhea" id="RHEA-COMP:9743"/>
        <dbReference type="ChEBI" id="CHEBI:15378"/>
        <dbReference type="ChEBI" id="CHEBI:16144"/>
        <dbReference type="ChEBI" id="CHEBI:43474"/>
        <dbReference type="ChEBI" id="CHEBI:78533"/>
        <dbReference type="ChEBI" id="CHEBI:78573"/>
        <dbReference type="EC" id="2.9.1.1"/>
    </reaction>
</comment>
<evidence type="ECO:0000313" key="12">
    <source>
        <dbReference type="Proteomes" id="UP000179243"/>
    </source>
</evidence>
<comment type="subcellular location">
    <subcellularLocation>
        <location evidence="8">Cytoplasm</location>
    </subcellularLocation>
</comment>
<keyword evidence="6 8" id="KW-0711">Selenium</keyword>
<evidence type="ECO:0000256" key="7">
    <source>
        <dbReference type="ARBA" id="ARBA00044507"/>
    </source>
</evidence>
<dbReference type="GO" id="GO:0001514">
    <property type="term" value="P:selenocysteine incorporation"/>
    <property type="evidence" value="ECO:0007669"/>
    <property type="project" value="UniProtKB-UniRule"/>
</dbReference>
<dbReference type="Gene3D" id="3.40.640.10">
    <property type="entry name" value="Type I PLP-dependent aspartate aminotransferase-like (Major domain)"/>
    <property type="match status" value="1"/>
</dbReference>
<dbReference type="PANTHER" id="PTHR32328:SF0">
    <property type="entry name" value="L-SERYL-TRNA(SEC) SELENIUM TRANSFERASE"/>
    <property type="match status" value="1"/>
</dbReference>